<comment type="caution">
    <text evidence="2">The sequence shown here is derived from an EMBL/GenBank/DDBJ whole genome shotgun (WGS) entry which is preliminary data.</text>
</comment>
<proteinExistence type="predicted"/>
<dbReference type="Gene3D" id="3.30.70.3570">
    <property type="entry name" value="MvaI/BcnI restriction endonuclease, recognition domain"/>
    <property type="match status" value="2"/>
</dbReference>
<dbReference type="Proteomes" id="UP000230732">
    <property type="component" value="Unassembled WGS sequence"/>
</dbReference>
<organism evidence="2 3">
    <name type="scientific">Candidatus Yonathbacteria bacterium CG_4_10_14_0_8_um_filter_43_17</name>
    <dbReference type="NCBI Taxonomy" id="1975099"/>
    <lineage>
        <taxon>Bacteria</taxon>
        <taxon>Candidatus Yonathiibacteriota</taxon>
    </lineage>
</organism>
<dbReference type="AlphaFoldDB" id="A0A2M7Q528"/>
<dbReference type="InterPro" id="IPR043005">
    <property type="entry name" value="MvaI_BcnI_rec"/>
</dbReference>
<dbReference type="EMBL" id="PFKX01000033">
    <property type="protein sequence ID" value="PIY58547.1"/>
    <property type="molecule type" value="Genomic_DNA"/>
</dbReference>
<evidence type="ECO:0000313" key="3">
    <source>
        <dbReference type="Proteomes" id="UP000230732"/>
    </source>
</evidence>
<accession>A0A2M7Q528</accession>
<feature type="non-terminal residue" evidence="2">
    <location>
        <position position="1"/>
    </location>
</feature>
<evidence type="ECO:0000259" key="1">
    <source>
        <dbReference type="Pfam" id="PF15515"/>
    </source>
</evidence>
<feature type="domain" description="MvaI/BcnI restriction endonuclease" evidence="1">
    <location>
        <begin position="6"/>
        <end position="147"/>
    </location>
</feature>
<evidence type="ECO:0000313" key="2">
    <source>
        <dbReference type="EMBL" id="PIY58547.1"/>
    </source>
</evidence>
<dbReference type="InterPro" id="IPR029127">
    <property type="entry name" value="MvaI_BcnI"/>
</dbReference>
<dbReference type="Pfam" id="PF15515">
    <property type="entry name" value="MvaI_BcnI"/>
    <property type="match status" value="1"/>
</dbReference>
<gene>
    <name evidence="2" type="ORF">COY98_01450</name>
</gene>
<name>A0A2M7Q528_9BACT</name>
<sequence length="156" mass="18446">GDRDRTLLDGFGYSKRDNGRSKELHSTLSCKRYNNQGLKLKVEKDKVRVVGKSKRLNIYWDMEDLKRKFEAKLPALVYALADCKEIKGVEHFHFNEAYFLEGFDFEHFKNMVKKDYIVVDFRMYYRPDGSVRNHGTGFRVKIKQLYNCFDTKVGLI</sequence>
<reference evidence="3" key="1">
    <citation type="submission" date="2017-09" db="EMBL/GenBank/DDBJ databases">
        <title>Depth-based differentiation of microbial function through sediment-hosted aquifers and enrichment of novel symbionts in the deep terrestrial subsurface.</title>
        <authorList>
            <person name="Probst A.J."/>
            <person name="Ladd B."/>
            <person name="Jarett J.K."/>
            <person name="Geller-Mcgrath D.E."/>
            <person name="Sieber C.M.K."/>
            <person name="Emerson J.B."/>
            <person name="Anantharaman K."/>
            <person name="Thomas B.C."/>
            <person name="Malmstrom R."/>
            <person name="Stieglmeier M."/>
            <person name="Klingl A."/>
            <person name="Woyke T."/>
            <person name="Ryan C.M."/>
            <person name="Banfield J.F."/>
        </authorList>
    </citation>
    <scope>NUCLEOTIDE SEQUENCE [LARGE SCALE GENOMIC DNA]</scope>
</reference>
<protein>
    <recommendedName>
        <fullName evidence="1">MvaI/BcnI restriction endonuclease domain-containing protein</fullName>
    </recommendedName>
</protein>